<accession>X1GWL8</accession>
<sequence length="45" mass="5163">MIDYSSLLEYGMGVIALIMMYSITYNHLSHIEDLLEDIKNILSKA</sequence>
<keyword evidence="1" id="KW-0472">Membrane</keyword>
<evidence type="ECO:0000313" key="2">
    <source>
        <dbReference type="EMBL" id="GAH49255.1"/>
    </source>
</evidence>
<proteinExistence type="predicted"/>
<reference evidence="2" key="1">
    <citation type="journal article" date="2014" name="Front. Microbiol.">
        <title>High frequency of phylogenetically diverse reductive dehalogenase-homologous genes in deep subseafloor sedimentary metagenomes.</title>
        <authorList>
            <person name="Kawai M."/>
            <person name="Futagami T."/>
            <person name="Toyoda A."/>
            <person name="Takaki Y."/>
            <person name="Nishi S."/>
            <person name="Hori S."/>
            <person name="Arai W."/>
            <person name="Tsubouchi T."/>
            <person name="Morono Y."/>
            <person name="Uchiyama I."/>
            <person name="Ito T."/>
            <person name="Fujiyama A."/>
            <person name="Inagaki F."/>
            <person name="Takami H."/>
        </authorList>
    </citation>
    <scope>NUCLEOTIDE SEQUENCE</scope>
    <source>
        <strain evidence="2">Expedition CK06-06</strain>
    </source>
</reference>
<evidence type="ECO:0008006" key="3">
    <source>
        <dbReference type="Google" id="ProtNLM"/>
    </source>
</evidence>
<gene>
    <name evidence="2" type="ORF">S03H2_37514</name>
</gene>
<evidence type="ECO:0000256" key="1">
    <source>
        <dbReference type="SAM" id="Phobius"/>
    </source>
</evidence>
<feature type="transmembrane region" description="Helical" evidence="1">
    <location>
        <begin position="7"/>
        <end position="25"/>
    </location>
</feature>
<comment type="caution">
    <text evidence="2">The sequence shown here is derived from an EMBL/GenBank/DDBJ whole genome shotgun (WGS) entry which is preliminary data.</text>
</comment>
<keyword evidence="1" id="KW-1133">Transmembrane helix</keyword>
<protein>
    <recommendedName>
        <fullName evidence="3">YvrJ family protein</fullName>
    </recommendedName>
</protein>
<keyword evidence="1" id="KW-0812">Transmembrane</keyword>
<dbReference type="AlphaFoldDB" id="X1GWL8"/>
<organism evidence="2">
    <name type="scientific">marine sediment metagenome</name>
    <dbReference type="NCBI Taxonomy" id="412755"/>
    <lineage>
        <taxon>unclassified sequences</taxon>
        <taxon>metagenomes</taxon>
        <taxon>ecological metagenomes</taxon>
    </lineage>
</organism>
<dbReference type="EMBL" id="BARU01023095">
    <property type="protein sequence ID" value="GAH49255.1"/>
    <property type="molecule type" value="Genomic_DNA"/>
</dbReference>
<name>X1GWL8_9ZZZZ</name>